<gene>
    <name evidence="1" type="ORF">PECUL_23A061471</name>
</gene>
<accession>A0AAD1W235</accession>
<evidence type="ECO:0000313" key="1">
    <source>
        <dbReference type="EMBL" id="CAH2277469.1"/>
    </source>
</evidence>
<keyword evidence="2" id="KW-1185">Reference proteome</keyword>
<protein>
    <submittedName>
        <fullName evidence="1">Uncharacterized protein</fullName>
    </submittedName>
</protein>
<proteinExistence type="predicted"/>
<dbReference type="EMBL" id="OW240914">
    <property type="protein sequence ID" value="CAH2277469.1"/>
    <property type="molecule type" value="Genomic_DNA"/>
</dbReference>
<sequence>MNPKKWEANALNTFKVLKTSFAGAGPDRHADRSHAGQAPVKPKFAALVLDMSPQDTHTVVEEAVDPEIGSFGSPEGSTKLRELGLFERLADPGPTRGKLKMSGE</sequence>
<dbReference type="AlphaFoldDB" id="A0AAD1W235"/>
<dbReference type="Proteomes" id="UP001295444">
    <property type="component" value="Chromosome 03"/>
</dbReference>
<reference evidence="1" key="1">
    <citation type="submission" date="2022-03" db="EMBL/GenBank/DDBJ databases">
        <authorList>
            <person name="Alioto T."/>
            <person name="Alioto T."/>
            <person name="Gomez Garrido J."/>
        </authorList>
    </citation>
    <scope>NUCLEOTIDE SEQUENCE</scope>
</reference>
<organism evidence="1 2">
    <name type="scientific">Pelobates cultripes</name>
    <name type="common">Western spadefoot toad</name>
    <dbReference type="NCBI Taxonomy" id="61616"/>
    <lineage>
        <taxon>Eukaryota</taxon>
        <taxon>Metazoa</taxon>
        <taxon>Chordata</taxon>
        <taxon>Craniata</taxon>
        <taxon>Vertebrata</taxon>
        <taxon>Euteleostomi</taxon>
        <taxon>Amphibia</taxon>
        <taxon>Batrachia</taxon>
        <taxon>Anura</taxon>
        <taxon>Pelobatoidea</taxon>
        <taxon>Pelobatidae</taxon>
        <taxon>Pelobates</taxon>
    </lineage>
</organism>
<name>A0AAD1W235_PELCU</name>
<evidence type="ECO:0000313" key="2">
    <source>
        <dbReference type="Proteomes" id="UP001295444"/>
    </source>
</evidence>